<feature type="domain" description="UNC-45/Cro1/She4 central" evidence="4">
    <location>
        <begin position="25"/>
        <end position="183"/>
    </location>
</feature>
<feature type="region of interest" description="Disordered" evidence="3">
    <location>
        <begin position="302"/>
        <end position="321"/>
    </location>
</feature>
<keyword evidence="6" id="KW-1185">Reference proteome</keyword>
<protein>
    <recommendedName>
        <fullName evidence="4">UNC-45/Cro1/She4 central domain-containing protein</fullName>
    </recommendedName>
</protein>
<proteinExistence type="predicted"/>
<organism evidence="5 6">
    <name type="scientific">Sistotremastrum niveocremeum HHB9708</name>
    <dbReference type="NCBI Taxonomy" id="1314777"/>
    <lineage>
        <taxon>Eukaryota</taxon>
        <taxon>Fungi</taxon>
        <taxon>Dikarya</taxon>
        <taxon>Basidiomycota</taxon>
        <taxon>Agaricomycotina</taxon>
        <taxon>Agaricomycetes</taxon>
        <taxon>Sistotremastrales</taxon>
        <taxon>Sistotremastraceae</taxon>
        <taxon>Sertulicium</taxon>
        <taxon>Sertulicium niveocremeum</taxon>
    </lineage>
</organism>
<dbReference type="EMBL" id="KV419407">
    <property type="protein sequence ID" value="KZS93343.1"/>
    <property type="molecule type" value="Genomic_DNA"/>
</dbReference>
<dbReference type="GO" id="GO:0005737">
    <property type="term" value="C:cytoplasm"/>
    <property type="evidence" value="ECO:0007669"/>
    <property type="project" value="UniProtKB-SubCell"/>
</dbReference>
<dbReference type="SUPFAM" id="SSF48371">
    <property type="entry name" value="ARM repeat"/>
    <property type="match status" value="1"/>
</dbReference>
<evidence type="ECO:0000259" key="4">
    <source>
        <dbReference type="Pfam" id="PF11701"/>
    </source>
</evidence>
<dbReference type="InterPro" id="IPR024660">
    <property type="entry name" value="UCS_central_dom"/>
</dbReference>
<dbReference type="PANTHER" id="PTHR45994">
    <property type="entry name" value="FI21225P1"/>
    <property type="match status" value="1"/>
</dbReference>
<dbReference type="Gene3D" id="1.25.10.10">
    <property type="entry name" value="Leucine-rich Repeat Variant"/>
    <property type="match status" value="1"/>
</dbReference>
<evidence type="ECO:0000256" key="1">
    <source>
        <dbReference type="ARBA" id="ARBA00004496"/>
    </source>
</evidence>
<dbReference type="STRING" id="1314777.A0A164ULG8"/>
<evidence type="ECO:0000256" key="3">
    <source>
        <dbReference type="SAM" id="MobiDB-lite"/>
    </source>
</evidence>
<dbReference type="Pfam" id="PF11701">
    <property type="entry name" value="UNC45-central"/>
    <property type="match status" value="1"/>
</dbReference>
<reference evidence="5 6" key="1">
    <citation type="journal article" date="2016" name="Mol. Biol. Evol.">
        <title>Comparative Genomics of Early-Diverging Mushroom-Forming Fungi Provides Insights into the Origins of Lignocellulose Decay Capabilities.</title>
        <authorList>
            <person name="Nagy L.G."/>
            <person name="Riley R."/>
            <person name="Tritt A."/>
            <person name="Adam C."/>
            <person name="Daum C."/>
            <person name="Floudas D."/>
            <person name="Sun H."/>
            <person name="Yadav J.S."/>
            <person name="Pangilinan J."/>
            <person name="Larsson K.H."/>
            <person name="Matsuura K."/>
            <person name="Barry K."/>
            <person name="Labutti K."/>
            <person name="Kuo R."/>
            <person name="Ohm R.A."/>
            <person name="Bhattacharya S.S."/>
            <person name="Shirouzu T."/>
            <person name="Yoshinaga Y."/>
            <person name="Martin F.M."/>
            <person name="Grigoriev I.V."/>
            <person name="Hibbett D.S."/>
        </authorList>
    </citation>
    <scope>NUCLEOTIDE SEQUENCE [LARGE SCALE GENOMIC DNA]</scope>
    <source>
        <strain evidence="5 6">HHB9708</strain>
    </source>
</reference>
<dbReference type="InterPro" id="IPR011989">
    <property type="entry name" value="ARM-like"/>
</dbReference>
<name>A0A164ULG8_9AGAM</name>
<dbReference type="GO" id="GO:0051879">
    <property type="term" value="F:Hsp90 protein binding"/>
    <property type="evidence" value="ECO:0007669"/>
    <property type="project" value="TreeGrafter"/>
</dbReference>
<evidence type="ECO:0000313" key="6">
    <source>
        <dbReference type="Proteomes" id="UP000076722"/>
    </source>
</evidence>
<dbReference type="OrthoDB" id="199930at2759"/>
<dbReference type="InterPro" id="IPR016024">
    <property type="entry name" value="ARM-type_fold"/>
</dbReference>
<accession>A0A164ULG8</accession>
<comment type="subcellular location">
    <subcellularLocation>
        <location evidence="1">Cytoplasm</location>
    </subcellularLocation>
</comment>
<dbReference type="AlphaFoldDB" id="A0A164ULG8"/>
<keyword evidence="2" id="KW-0963">Cytoplasm</keyword>
<gene>
    <name evidence="5" type="ORF">SISNIDRAFT_441172</name>
</gene>
<dbReference type="PANTHER" id="PTHR45994:SF1">
    <property type="entry name" value="FI21225P1"/>
    <property type="match status" value="1"/>
</dbReference>
<evidence type="ECO:0000313" key="5">
    <source>
        <dbReference type="EMBL" id="KZS93343.1"/>
    </source>
</evidence>
<evidence type="ECO:0000256" key="2">
    <source>
        <dbReference type="ARBA" id="ARBA00022490"/>
    </source>
</evidence>
<sequence length="668" mass="71206">MSTIAELVEKATRDTGEPKLNLAEVTVLVDALSPEAVGDQRSQGYVVLSTICTKVRTKYGPEDGTARLTRLFRPFVQGSLLPNELALKRVLILLTALFQVDSQTAISILTSSNAVVTLKQELILKNVPIQLKKALASLLGHAAGHALCRSLIASECTPWLEKQCNQGDDLALRATSANALIKLSQQEDKAVSVSSIPGFELAALMQSLVSGTADIYAKAEAIEGLAYASVEPRIRALLSEDPKFLSSLFNFVPRRLSPTVPNAIDGLSSLLYGIAVVTSNLVLSRPQRSQEEIQLEKLRNLANSAQKPKPGAEGEDLEDEKHVRTRVGKVVDAGALVALTNIVKLSDSSATKLVVARSLLSIAESKVHRGEILKAGGAKALMTIIRSSSSNPPPNAGPEILLPIQALAKLAITASPLQVFGAGSDASLDAIAPLCRLLLHESSSSLQQFEAMMALTNIASIGPVTSTHIARFPGLVEKVEILLLDDNVLIRRASCELLCNLISADEQIFRRFGGGDDETFTAAAKSKLQILLALSDVDDTPTRLAASGSLAVVSSTQSASLALISLQEEKGNLVPILLGLLVVDHGEINSTSESEQLAKGLFLRSITCISNLFSLSNEVSRDKILAAFIAGGIHQTLATAVEQYGTSDSTLINPIVQILKSLEMYQKR</sequence>
<dbReference type="Proteomes" id="UP000076722">
    <property type="component" value="Unassembled WGS sequence"/>
</dbReference>